<dbReference type="Proteomes" id="UP000019491">
    <property type="component" value="Unassembled WGS sequence"/>
</dbReference>
<evidence type="ECO:0000313" key="1">
    <source>
        <dbReference type="EMBL" id="GAF49000.1"/>
    </source>
</evidence>
<gene>
    <name evidence="1" type="ORF">RW1_065_00050</name>
</gene>
<dbReference type="Gene3D" id="3.30.1540.10">
    <property type="entry name" value="formyl-coa transferase, domain 3"/>
    <property type="match status" value="1"/>
</dbReference>
<dbReference type="InterPro" id="IPR050509">
    <property type="entry name" value="CoA-transferase_III"/>
</dbReference>
<dbReference type="PANTHER" id="PTHR48228:SF5">
    <property type="entry name" value="ALPHA-METHYLACYL-COA RACEMASE"/>
    <property type="match status" value="1"/>
</dbReference>
<dbReference type="EMBL" id="BAWF01000065">
    <property type="protein sequence ID" value="GAF49000.1"/>
    <property type="molecule type" value="Genomic_DNA"/>
</dbReference>
<sequence length="81" mass="9185">MDSGAPFYNSYRSSDGHYMTVGSVEPRFYTNLLRVLGLQHDLHDLQNDRARWPEAKRRIADVFATKLALNGQHSSPAPKLV</sequence>
<dbReference type="RefSeq" id="WP_052033586.1">
    <property type="nucleotide sequence ID" value="NZ_BAWF01000065.1"/>
</dbReference>
<accession>X0RDB6</accession>
<keyword evidence="2" id="KW-1185">Reference proteome</keyword>
<name>X0RDB6_RHOWR</name>
<evidence type="ECO:0000313" key="2">
    <source>
        <dbReference type="Proteomes" id="UP000019491"/>
    </source>
</evidence>
<dbReference type="AlphaFoldDB" id="X0RDB6"/>
<organism evidence="1 2">
    <name type="scientific">Rhodococcus wratislaviensis NBRC 100605</name>
    <dbReference type="NCBI Taxonomy" id="1219028"/>
    <lineage>
        <taxon>Bacteria</taxon>
        <taxon>Bacillati</taxon>
        <taxon>Actinomycetota</taxon>
        <taxon>Actinomycetes</taxon>
        <taxon>Mycobacteriales</taxon>
        <taxon>Nocardiaceae</taxon>
        <taxon>Rhodococcus</taxon>
    </lineage>
</organism>
<comment type="caution">
    <text evidence="1">The sequence shown here is derived from an EMBL/GenBank/DDBJ whole genome shotgun (WGS) entry which is preliminary data.</text>
</comment>
<dbReference type="InterPro" id="IPR044855">
    <property type="entry name" value="CoA-Trfase_III_dom3_sf"/>
</dbReference>
<proteinExistence type="predicted"/>
<dbReference type="PANTHER" id="PTHR48228">
    <property type="entry name" value="SUCCINYL-COA--D-CITRAMALATE COA-TRANSFERASE"/>
    <property type="match status" value="1"/>
</dbReference>
<protein>
    <submittedName>
        <fullName evidence="1">Uncharacterized protein</fullName>
    </submittedName>
</protein>
<dbReference type="SUPFAM" id="SSF89796">
    <property type="entry name" value="CoA-transferase family III (CaiB/BaiF)"/>
    <property type="match status" value="1"/>
</dbReference>
<reference evidence="1 2" key="1">
    <citation type="submission" date="2014-02" db="EMBL/GenBank/DDBJ databases">
        <title>Whole genome shotgun sequence of Rhodococcus wratislaviensis NBRC 100605.</title>
        <authorList>
            <person name="Hosoyama A."/>
            <person name="Tsuchikane K."/>
            <person name="Yoshida I."/>
            <person name="Ohji S."/>
            <person name="Ichikawa N."/>
            <person name="Yamazoe A."/>
            <person name="Fujita N."/>
        </authorList>
    </citation>
    <scope>NUCLEOTIDE SEQUENCE [LARGE SCALE GENOMIC DNA]</scope>
    <source>
        <strain evidence="1 2">NBRC 100605</strain>
    </source>
</reference>
<dbReference type="InterPro" id="IPR023606">
    <property type="entry name" value="CoA-Trfase_III_dom_1_sf"/>
</dbReference>